<evidence type="ECO:0000313" key="2">
    <source>
        <dbReference type="EMBL" id="GGB50171.1"/>
    </source>
</evidence>
<proteinExistence type="predicted"/>
<gene>
    <name evidence="2" type="ORF">GCM10011505_34070</name>
</gene>
<organism evidence="2 3">
    <name type="scientific">Tistrella bauzanensis</name>
    <dbReference type="NCBI Taxonomy" id="657419"/>
    <lineage>
        <taxon>Bacteria</taxon>
        <taxon>Pseudomonadati</taxon>
        <taxon>Pseudomonadota</taxon>
        <taxon>Alphaproteobacteria</taxon>
        <taxon>Geminicoccales</taxon>
        <taxon>Geminicoccaceae</taxon>
        <taxon>Tistrella</taxon>
    </lineage>
</organism>
<keyword evidence="1" id="KW-0472">Membrane</keyword>
<keyword evidence="1" id="KW-1133">Transmembrane helix</keyword>
<comment type="caution">
    <text evidence="2">The sequence shown here is derived from an EMBL/GenBank/DDBJ whole genome shotgun (WGS) entry which is preliminary data.</text>
</comment>
<evidence type="ECO:0000256" key="1">
    <source>
        <dbReference type="SAM" id="Phobius"/>
    </source>
</evidence>
<dbReference type="EMBL" id="BMDZ01000044">
    <property type="protein sequence ID" value="GGB50171.1"/>
    <property type="molecule type" value="Genomic_DNA"/>
</dbReference>
<dbReference type="Proteomes" id="UP000603352">
    <property type="component" value="Unassembled WGS sequence"/>
</dbReference>
<feature type="transmembrane region" description="Helical" evidence="1">
    <location>
        <begin position="12"/>
        <end position="31"/>
    </location>
</feature>
<dbReference type="RefSeq" id="WP_188580008.1">
    <property type="nucleotide sequence ID" value="NZ_BMDZ01000044.1"/>
</dbReference>
<sequence length="194" mass="20873">MNSILDPENMRKLYTVLIATGLLAVAVTVTFDANAREIGFGDIEVGVTACDEAIALAEQSGSVTETFVSAITDSPAVKLGQNAFGFDFVQNGVMLCGPDQKVAGIVLTIPKHRAGEIADALAGKYVQKARNLPRLGNGLARYESSSKKTTAEVTYAHVSFEAEVLIETQEFIKMYAAYNKKEKEQEASKVKSAF</sequence>
<evidence type="ECO:0000313" key="3">
    <source>
        <dbReference type="Proteomes" id="UP000603352"/>
    </source>
</evidence>
<accession>A0ABQ1ITK2</accession>
<reference evidence="3" key="1">
    <citation type="journal article" date="2019" name="Int. J. Syst. Evol. Microbiol.">
        <title>The Global Catalogue of Microorganisms (GCM) 10K type strain sequencing project: providing services to taxonomists for standard genome sequencing and annotation.</title>
        <authorList>
            <consortium name="The Broad Institute Genomics Platform"/>
            <consortium name="The Broad Institute Genome Sequencing Center for Infectious Disease"/>
            <person name="Wu L."/>
            <person name="Ma J."/>
        </authorList>
    </citation>
    <scope>NUCLEOTIDE SEQUENCE [LARGE SCALE GENOMIC DNA]</scope>
    <source>
        <strain evidence="3">CGMCC 1.10188</strain>
    </source>
</reference>
<name>A0ABQ1ITK2_9PROT</name>
<protein>
    <submittedName>
        <fullName evidence="2">Uncharacterized protein</fullName>
    </submittedName>
</protein>
<keyword evidence="1" id="KW-0812">Transmembrane</keyword>
<keyword evidence="3" id="KW-1185">Reference proteome</keyword>